<protein>
    <recommendedName>
        <fullName evidence="3">Globin</fullName>
    </recommendedName>
</protein>
<dbReference type="Gene3D" id="1.10.490.10">
    <property type="entry name" value="Globins"/>
    <property type="match status" value="1"/>
</dbReference>
<evidence type="ECO:0000313" key="1">
    <source>
        <dbReference type="EMBL" id="GEM84058.1"/>
    </source>
</evidence>
<dbReference type="EMBL" id="BJXL01000075">
    <property type="protein sequence ID" value="GEM84058.1"/>
    <property type="molecule type" value="Genomic_DNA"/>
</dbReference>
<dbReference type="GO" id="GO:0020037">
    <property type="term" value="F:heme binding"/>
    <property type="evidence" value="ECO:0007669"/>
    <property type="project" value="InterPro"/>
</dbReference>
<dbReference type="CDD" id="cd08916">
    <property type="entry name" value="TrHb3_P"/>
    <property type="match status" value="1"/>
</dbReference>
<organism evidence="1 2">
    <name type="scientific">Meiothermus hypogaeus NBRC 106114</name>
    <dbReference type="NCBI Taxonomy" id="1227553"/>
    <lineage>
        <taxon>Bacteria</taxon>
        <taxon>Thermotogati</taxon>
        <taxon>Deinococcota</taxon>
        <taxon>Deinococci</taxon>
        <taxon>Thermales</taxon>
        <taxon>Thermaceae</taxon>
        <taxon>Meiothermus</taxon>
    </lineage>
</organism>
<dbReference type="OrthoDB" id="25954at2"/>
<proteinExistence type="predicted"/>
<gene>
    <name evidence="1" type="ORF">MHY01S_22240</name>
</gene>
<dbReference type="GO" id="GO:0019825">
    <property type="term" value="F:oxygen binding"/>
    <property type="evidence" value="ECO:0007669"/>
    <property type="project" value="InterPro"/>
</dbReference>
<dbReference type="SUPFAM" id="SSF46458">
    <property type="entry name" value="Globin-like"/>
    <property type="match status" value="1"/>
</dbReference>
<evidence type="ECO:0008006" key="3">
    <source>
        <dbReference type="Google" id="ProtNLM"/>
    </source>
</evidence>
<dbReference type="InterPro" id="IPR012292">
    <property type="entry name" value="Globin/Proto"/>
</dbReference>
<accession>A0A511R362</accession>
<dbReference type="RefSeq" id="WP_119341274.1">
    <property type="nucleotide sequence ID" value="NZ_BJXL01000075.1"/>
</dbReference>
<dbReference type="Proteomes" id="UP000321197">
    <property type="component" value="Unassembled WGS sequence"/>
</dbReference>
<comment type="caution">
    <text evidence="1">The sequence shown here is derived from an EMBL/GenBank/DDBJ whole genome shotgun (WGS) entry which is preliminary data.</text>
</comment>
<reference evidence="1 2" key="1">
    <citation type="submission" date="2019-07" db="EMBL/GenBank/DDBJ databases">
        <title>Whole genome shotgun sequence of Meiothermus hypogaeus NBRC 106114.</title>
        <authorList>
            <person name="Hosoyama A."/>
            <person name="Uohara A."/>
            <person name="Ohji S."/>
            <person name="Ichikawa N."/>
        </authorList>
    </citation>
    <scope>NUCLEOTIDE SEQUENCE [LARGE SCALE GENOMIC DNA]</scope>
    <source>
        <strain evidence="1 2">NBRC 106114</strain>
    </source>
</reference>
<name>A0A511R362_9DEIN</name>
<evidence type="ECO:0000313" key="2">
    <source>
        <dbReference type="Proteomes" id="UP000321197"/>
    </source>
</evidence>
<dbReference type="AlphaFoldDB" id="A0A511R362"/>
<sequence length="136" mass="15581">MNDIASRADLAVVVDSFYAKALQDELIGYLFEGLDLMNHLPVIHDFWENILWHTGAYRGGMMYKHLLLNARKPLKLEHFQRWLELFTQTIDEHYAGPNAQTMKQFAYSIANTMYSRISQQNAIPLGVQDSPPKPAG</sequence>
<dbReference type="InterPro" id="IPR009050">
    <property type="entry name" value="Globin-like_sf"/>
</dbReference>